<dbReference type="GO" id="GO:0009372">
    <property type="term" value="P:quorum sensing"/>
    <property type="evidence" value="ECO:0007669"/>
    <property type="project" value="UniProtKB-UniRule"/>
</dbReference>
<evidence type="ECO:0000256" key="13">
    <source>
        <dbReference type="ARBA" id="ARBA00031777"/>
    </source>
</evidence>
<proteinExistence type="inferred from homology"/>
<dbReference type="Proteomes" id="UP000593735">
    <property type="component" value="Chromosome"/>
</dbReference>
<protein>
    <recommendedName>
        <fullName evidence="5 14">S-ribosylhomocysteine lyase</fullName>
        <ecNumber evidence="4 14">4.4.1.21</ecNumber>
    </recommendedName>
    <alternativeName>
        <fullName evidence="12 14">AI-2 synthesis protein</fullName>
    </alternativeName>
    <alternativeName>
        <fullName evidence="13 14">Autoinducer-2 production protein LuxS</fullName>
    </alternativeName>
</protein>
<dbReference type="Pfam" id="PF02664">
    <property type="entry name" value="LuxS"/>
    <property type="match status" value="1"/>
</dbReference>
<dbReference type="SUPFAM" id="SSF63411">
    <property type="entry name" value="LuxS/MPP-like metallohydrolase"/>
    <property type="match status" value="1"/>
</dbReference>
<dbReference type="InterPro" id="IPR037005">
    <property type="entry name" value="LuxS_sf"/>
</dbReference>
<comment type="subunit">
    <text evidence="3 14">Homodimer.</text>
</comment>
<dbReference type="HAMAP" id="MF_00091">
    <property type="entry name" value="LuxS"/>
    <property type="match status" value="1"/>
</dbReference>
<evidence type="ECO:0000256" key="2">
    <source>
        <dbReference type="ARBA" id="ARBA00007311"/>
    </source>
</evidence>
<keyword evidence="6 14" id="KW-0673">Quorum sensing</keyword>
<comment type="similarity">
    <text evidence="2 14">Belongs to the LuxS family.</text>
</comment>
<evidence type="ECO:0000256" key="10">
    <source>
        <dbReference type="ARBA" id="ARBA00023239"/>
    </source>
</evidence>
<evidence type="ECO:0000256" key="8">
    <source>
        <dbReference type="ARBA" id="ARBA00022929"/>
    </source>
</evidence>
<feature type="binding site" evidence="14">
    <location>
        <position position="126"/>
    </location>
    <ligand>
        <name>Fe cation</name>
        <dbReference type="ChEBI" id="CHEBI:24875"/>
    </ligand>
</feature>
<dbReference type="InterPro" id="IPR011249">
    <property type="entry name" value="Metalloenz_LuxS/M16"/>
</dbReference>
<dbReference type="InterPro" id="IPR003815">
    <property type="entry name" value="S-ribosylhomocysteinase"/>
</dbReference>
<evidence type="ECO:0000256" key="12">
    <source>
        <dbReference type="ARBA" id="ARBA00030600"/>
    </source>
</evidence>
<dbReference type="GO" id="GO:0043768">
    <property type="term" value="F:S-ribosylhomocysteine lyase activity"/>
    <property type="evidence" value="ECO:0007669"/>
    <property type="project" value="UniProtKB-UniRule"/>
</dbReference>
<dbReference type="EMBL" id="CP063767">
    <property type="protein sequence ID" value="QOY60305.1"/>
    <property type="molecule type" value="Genomic_DNA"/>
</dbReference>
<reference evidence="15 16" key="1">
    <citation type="submission" date="2020-10" db="EMBL/GenBank/DDBJ databases">
        <title>Olsenella immobilis sp.nov., isolated from the mud in a fermentation cellar used for the production of Chinese strong-flavoured liquor.</title>
        <authorList>
            <person name="Lu L."/>
        </authorList>
    </citation>
    <scope>NUCLEOTIDE SEQUENCE [LARGE SCALE GENOMIC DNA]</scope>
    <source>
        <strain evidence="15 16">LZLJ-2</strain>
    </source>
</reference>
<evidence type="ECO:0000256" key="3">
    <source>
        <dbReference type="ARBA" id="ARBA00011738"/>
    </source>
</evidence>
<evidence type="ECO:0000256" key="5">
    <source>
        <dbReference type="ARBA" id="ARBA00015130"/>
    </source>
</evidence>
<accession>A0A7S7M7R5</accession>
<dbReference type="KEGG" id="tio:INP52_07795"/>
<dbReference type="EC" id="4.4.1.21" evidence="4 14"/>
<gene>
    <name evidence="14" type="primary">luxS</name>
    <name evidence="15" type="ORF">INP52_07795</name>
</gene>
<sequence length="162" mass="18168">MEKIASFTVNHLLLEPGVYVSRVDRDPATGAALTTFDLRMCAPNREPVMDTAAVHAIEHLGATYLRSDPTWRDQVVYFGPMGCRTGFYLILFGGTTSAEVVPLVRATFEFVRDFTGEVPGARPEECGNWHDSDLVGARWWARRYMEETLDGIDEAHLVYPRG</sequence>
<name>A0A7S7M7R5_9ACTN</name>
<evidence type="ECO:0000256" key="4">
    <source>
        <dbReference type="ARBA" id="ARBA00012240"/>
    </source>
</evidence>
<keyword evidence="10 14" id="KW-0456">Lyase</keyword>
<keyword evidence="16" id="KW-1185">Reference proteome</keyword>
<evidence type="ECO:0000256" key="6">
    <source>
        <dbReference type="ARBA" id="ARBA00022654"/>
    </source>
</evidence>
<keyword evidence="8 14" id="KW-0071">Autoinducer synthesis</keyword>
<feature type="binding site" evidence="14">
    <location>
        <position position="59"/>
    </location>
    <ligand>
        <name>Fe cation</name>
        <dbReference type="ChEBI" id="CHEBI:24875"/>
    </ligand>
</feature>
<evidence type="ECO:0000256" key="7">
    <source>
        <dbReference type="ARBA" id="ARBA00022723"/>
    </source>
</evidence>
<evidence type="ECO:0000256" key="11">
    <source>
        <dbReference type="ARBA" id="ARBA00024654"/>
    </source>
</evidence>
<organism evidence="15 16">
    <name type="scientific">Thermophilibacter immobilis</name>
    <dbReference type="NCBI Taxonomy" id="2779519"/>
    <lineage>
        <taxon>Bacteria</taxon>
        <taxon>Bacillati</taxon>
        <taxon>Actinomycetota</taxon>
        <taxon>Coriobacteriia</taxon>
        <taxon>Coriobacteriales</taxon>
        <taxon>Atopobiaceae</taxon>
        <taxon>Thermophilibacter</taxon>
    </lineage>
</organism>
<dbReference type="PANTHER" id="PTHR35799:SF1">
    <property type="entry name" value="S-RIBOSYLHOMOCYSTEINE LYASE"/>
    <property type="match status" value="1"/>
</dbReference>
<evidence type="ECO:0000313" key="15">
    <source>
        <dbReference type="EMBL" id="QOY60305.1"/>
    </source>
</evidence>
<dbReference type="AlphaFoldDB" id="A0A7S7M7R5"/>
<comment type="cofactor">
    <cofactor evidence="14">
        <name>Fe cation</name>
        <dbReference type="ChEBI" id="CHEBI:24875"/>
    </cofactor>
    <text evidence="14">Binds 1 Fe cation per subunit.</text>
</comment>
<evidence type="ECO:0000313" key="16">
    <source>
        <dbReference type="Proteomes" id="UP000593735"/>
    </source>
</evidence>
<keyword evidence="9 14" id="KW-0408">Iron</keyword>
<dbReference type="Gene3D" id="3.30.1360.80">
    <property type="entry name" value="S-ribosylhomocysteinase (LuxS)"/>
    <property type="match status" value="1"/>
</dbReference>
<comment type="function">
    <text evidence="11 14">Involved in the synthesis of autoinducer 2 (AI-2) which is secreted by bacteria and is used to communicate both the cell density and the metabolic potential of the environment. The regulation of gene expression in response to changes in cell density is called quorum sensing. Catalyzes the transformation of S-ribosylhomocysteine (RHC) to homocysteine (HC) and 4,5-dihydroxy-2,3-pentadione (DPD).</text>
</comment>
<keyword evidence="7 14" id="KW-0479">Metal-binding</keyword>
<dbReference type="GO" id="GO:0005506">
    <property type="term" value="F:iron ion binding"/>
    <property type="evidence" value="ECO:0007669"/>
    <property type="project" value="InterPro"/>
</dbReference>
<feature type="binding site" evidence="14">
    <location>
        <position position="55"/>
    </location>
    <ligand>
        <name>Fe cation</name>
        <dbReference type="ChEBI" id="CHEBI:24875"/>
    </ligand>
</feature>
<evidence type="ECO:0000256" key="1">
    <source>
        <dbReference type="ARBA" id="ARBA00000297"/>
    </source>
</evidence>
<dbReference type="PANTHER" id="PTHR35799">
    <property type="entry name" value="S-RIBOSYLHOMOCYSTEINE LYASE"/>
    <property type="match status" value="1"/>
</dbReference>
<comment type="catalytic activity">
    <reaction evidence="1 14">
        <text>S-(5-deoxy-D-ribos-5-yl)-L-homocysteine = (S)-4,5-dihydroxypentane-2,3-dione + L-homocysteine</text>
        <dbReference type="Rhea" id="RHEA:17753"/>
        <dbReference type="ChEBI" id="CHEBI:29484"/>
        <dbReference type="ChEBI" id="CHEBI:58195"/>
        <dbReference type="ChEBI" id="CHEBI:58199"/>
        <dbReference type="EC" id="4.4.1.21"/>
    </reaction>
</comment>
<dbReference type="PRINTS" id="PR01487">
    <property type="entry name" value="LUXSPROTEIN"/>
</dbReference>
<evidence type="ECO:0000256" key="14">
    <source>
        <dbReference type="HAMAP-Rule" id="MF_00091"/>
    </source>
</evidence>
<evidence type="ECO:0000256" key="9">
    <source>
        <dbReference type="ARBA" id="ARBA00023004"/>
    </source>
</evidence>
<dbReference type="NCBIfam" id="NF002604">
    <property type="entry name" value="PRK02260.1-4"/>
    <property type="match status" value="1"/>
</dbReference>
<dbReference type="RefSeq" id="WP_194370619.1">
    <property type="nucleotide sequence ID" value="NZ_CP063767.1"/>
</dbReference>